<dbReference type="RefSeq" id="WP_055257780.1">
    <property type="nucleotide sequence ID" value="NZ_CABIXL010000002.1"/>
</dbReference>
<protein>
    <submittedName>
        <fullName evidence="6">Domain of uncharacterized function DUF</fullName>
    </submittedName>
</protein>
<evidence type="ECO:0000256" key="4">
    <source>
        <dbReference type="ARBA" id="ARBA00023136"/>
    </source>
</evidence>
<feature type="transmembrane region" description="Helical" evidence="5">
    <location>
        <begin position="37"/>
        <end position="60"/>
    </location>
</feature>
<keyword evidence="2 5" id="KW-0812">Transmembrane</keyword>
<name>A0ABP2ARC3_SARVE</name>
<evidence type="ECO:0000256" key="3">
    <source>
        <dbReference type="ARBA" id="ARBA00022989"/>
    </source>
</evidence>
<feature type="transmembrane region" description="Helical" evidence="5">
    <location>
        <begin position="104"/>
        <end position="126"/>
    </location>
</feature>
<accession>A0ABP2ARC3</accession>
<evidence type="ECO:0000313" key="6">
    <source>
        <dbReference type="EMBL" id="CUN65328.1"/>
    </source>
</evidence>
<gene>
    <name evidence="6" type="ORF">ERS852473_00754</name>
</gene>
<keyword evidence="3 5" id="KW-1133">Transmembrane helix</keyword>
<evidence type="ECO:0000256" key="5">
    <source>
        <dbReference type="SAM" id="Phobius"/>
    </source>
</evidence>
<feature type="transmembrane region" description="Helical" evidence="5">
    <location>
        <begin position="66"/>
        <end position="84"/>
    </location>
</feature>
<proteinExistence type="predicted"/>
<organism evidence="6 7">
    <name type="scientific">Sarcina ventriculi</name>
    <name type="common">Clostridium ventriculi</name>
    <dbReference type="NCBI Taxonomy" id="1267"/>
    <lineage>
        <taxon>Bacteria</taxon>
        <taxon>Bacillati</taxon>
        <taxon>Bacillota</taxon>
        <taxon>Clostridia</taxon>
        <taxon>Eubacteriales</taxon>
        <taxon>Clostridiaceae</taxon>
        <taxon>Sarcina</taxon>
    </lineage>
</organism>
<feature type="transmembrane region" description="Helical" evidence="5">
    <location>
        <begin position="166"/>
        <end position="184"/>
    </location>
</feature>
<evidence type="ECO:0000256" key="2">
    <source>
        <dbReference type="ARBA" id="ARBA00022692"/>
    </source>
</evidence>
<dbReference type="PANTHER" id="PTHR35529:SF1">
    <property type="entry name" value="MANGANESE EFFLUX PUMP MNTP-RELATED"/>
    <property type="match status" value="1"/>
</dbReference>
<dbReference type="Proteomes" id="UP000095488">
    <property type="component" value="Unassembled WGS sequence"/>
</dbReference>
<dbReference type="InterPro" id="IPR003810">
    <property type="entry name" value="Mntp/YtaF"/>
</dbReference>
<dbReference type="Pfam" id="PF02659">
    <property type="entry name" value="Mntp"/>
    <property type="match status" value="1"/>
</dbReference>
<sequence>MTFIEVFLIELVLALDAFALSLCIATKPNISKKGKRGFKISFAFFQIVLTFMGICFGMYFKAYVAKIPNAISGFIIAFVGVMMIKESIENNDSDKCILDNLLMYIILGISVNIDAVVVGFTALSYVSTKKIILFNSLLGGIINYILTSIAFFIGKSVTKVKNSEKYTGYLGGGVLILLGLKMMFT</sequence>
<feature type="transmembrane region" description="Helical" evidence="5">
    <location>
        <begin position="6"/>
        <end position="25"/>
    </location>
</feature>
<keyword evidence="7" id="KW-1185">Reference proteome</keyword>
<dbReference type="PANTHER" id="PTHR35529">
    <property type="entry name" value="MANGANESE EFFLUX PUMP MNTP-RELATED"/>
    <property type="match status" value="1"/>
</dbReference>
<dbReference type="EMBL" id="CYZR01000002">
    <property type="protein sequence ID" value="CUN65328.1"/>
    <property type="molecule type" value="Genomic_DNA"/>
</dbReference>
<evidence type="ECO:0000313" key="7">
    <source>
        <dbReference type="Proteomes" id="UP000095488"/>
    </source>
</evidence>
<feature type="transmembrane region" description="Helical" evidence="5">
    <location>
        <begin position="132"/>
        <end position="154"/>
    </location>
</feature>
<evidence type="ECO:0000256" key="1">
    <source>
        <dbReference type="ARBA" id="ARBA00022475"/>
    </source>
</evidence>
<reference evidence="6 7" key="1">
    <citation type="submission" date="2015-09" db="EMBL/GenBank/DDBJ databases">
        <authorList>
            <consortium name="Pathogen Informatics"/>
            <person name="Wu L."/>
            <person name="Ma J."/>
        </authorList>
    </citation>
    <scope>NUCLEOTIDE SEQUENCE [LARGE SCALE GENOMIC DNA]</scope>
    <source>
        <strain evidence="6 7">2789STDY5834858</strain>
    </source>
</reference>
<keyword evidence="1" id="KW-1003">Cell membrane</keyword>
<keyword evidence="4 5" id="KW-0472">Membrane</keyword>
<comment type="caution">
    <text evidence="6">The sequence shown here is derived from an EMBL/GenBank/DDBJ whole genome shotgun (WGS) entry which is preliminary data.</text>
</comment>